<protein>
    <submittedName>
        <fullName evidence="9">Phosphoinositide-3-kinase-interacting protein 1</fullName>
    </submittedName>
</protein>
<comment type="caution">
    <text evidence="4">Lacks conserved residue(s) required for the propagation of feature annotation.</text>
</comment>
<evidence type="ECO:0000256" key="3">
    <source>
        <dbReference type="ARBA" id="ARBA00023157"/>
    </source>
</evidence>
<dbReference type="InterPro" id="IPR050759">
    <property type="entry name" value="Serine_protease_kringle"/>
</dbReference>
<dbReference type="EMBL" id="RHFK02000018">
    <property type="protein sequence ID" value="TWW60416.1"/>
    <property type="molecule type" value="Genomic_DNA"/>
</dbReference>
<accession>A0A5C6MZG7</accession>
<evidence type="ECO:0000256" key="6">
    <source>
        <dbReference type="SAM" id="Phobius"/>
    </source>
</evidence>
<keyword evidence="2 7" id="KW-0732">Signal</keyword>
<evidence type="ECO:0000256" key="4">
    <source>
        <dbReference type="PROSITE-ProRule" id="PRU00121"/>
    </source>
</evidence>
<dbReference type="PROSITE" id="PS00021">
    <property type="entry name" value="KRINGLE_1"/>
    <property type="match status" value="1"/>
</dbReference>
<feature type="chain" id="PRO_5022682197" evidence="7">
    <location>
        <begin position="25"/>
        <end position="279"/>
    </location>
</feature>
<dbReference type="AlphaFoldDB" id="A0A5C6MZG7"/>
<dbReference type="Proteomes" id="UP000324091">
    <property type="component" value="Chromosome 5"/>
</dbReference>
<dbReference type="InterPro" id="IPR018056">
    <property type="entry name" value="Kringle_CS"/>
</dbReference>
<feature type="region of interest" description="Disordered" evidence="5">
    <location>
        <begin position="123"/>
        <end position="157"/>
    </location>
</feature>
<comment type="caution">
    <text evidence="9">The sequence shown here is derived from an EMBL/GenBank/DDBJ whole genome shotgun (WGS) entry which is preliminary data.</text>
</comment>
<dbReference type="GO" id="GO:0005615">
    <property type="term" value="C:extracellular space"/>
    <property type="evidence" value="ECO:0007669"/>
    <property type="project" value="TreeGrafter"/>
</dbReference>
<organism evidence="9 10">
    <name type="scientific">Takifugu flavidus</name>
    <name type="common">sansaifugu</name>
    <dbReference type="NCBI Taxonomy" id="433684"/>
    <lineage>
        <taxon>Eukaryota</taxon>
        <taxon>Metazoa</taxon>
        <taxon>Chordata</taxon>
        <taxon>Craniata</taxon>
        <taxon>Vertebrata</taxon>
        <taxon>Euteleostomi</taxon>
        <taxon>Actinopterygii</taxon>
        <taxon>Neopterygii</taxon>
        <taxon>Teleostei</taxon>
        <taxon>Neoteleostei</taxon>
        <taxon>Acanthomorphata</taxon>
        <taxon>Eupercaria</taxon>
        <taxon>Tetraodontiformes</taxon>
        <taxon>Tetradontoidea</taxon>
        <taxon>Tetraodontidae</taxon>
        <taxon>Takifugu</taxon>
    </lineage>
</organism>
<gene>
    <name evidence="9" type="ORF">D4764_05G0005060</name>
</gene>
<keyword evidence="6" id="KW-1133">Transmembrane helix</keyword>
<dbReference type="GO" id="GO:0005102">
    <property type="term" value="F:signaling receptor binding"/>
    <property type="evidence" value="ECO:0007669"/>
    <property type="project" value="TreeGrafter"/>
</dbReference>
<dbReference type="InterPro" id="IPR013806">
    <property type="entry name" value="Kringle-like"/>
</dbReference>
<keyword evidence="6" id="KW-0472">Membrane</keyword>
<dbReference type="InterPro" id="IPR038178">
    <property type="entry name" value="Kringle_sf"/>
</dbReference>
<feature type="signal peptide" evidence="7">
    <location>
        <begin position="1"/>
        <end position="24"/>
    </location>
</feature>
<dbReference type="CDD" id="cd00108">
    <property type="entry name" value="KR"/>
    <property type="match status" value="1"/>
</dbReference>
<dbReference type="FunFam" id="2.40.20.10:FF:000001">
    <property type="entry name" value="Urokinase-type plasminogen activator"/>
    <property type="match status" value="1"/>
</dbReference>
<keyword evidence="1 4" id="KW-0420">Kringle</keyword>
<feature type="region of interest" description="Disordered" evidence="5">
    <location>
        <begin position="260"/>
        <end position="279"/>
    </location>
</feature>
<dbReference type="SUPFAM" id="SSF57440">
    <property type="entry name" value="Kringle-like"/>
    <property type="match status" value="1"/>
</dbReference>
<dbReference type="PRINTS" id="PR00018">
    <property type="entry name" value="KRINGLE"/>
</dbReference>
<sequence length="279" mass="30416">MWVNWGHQLCRMFFSLHVVFLSVAIVESSASSADQKDCMRSIGVEYRGAQQISSSGLTCLNWTDATRDYDVLIHPDSQTGVGDHSYCRNPDSSERPWCYIAGPDGTVQRQFCTIDACTEEASDVPPEAKSFHPAGLPSSTESLQPASSASSQGEPAAVQPVIGISQRVHTGPKKKKDLGPSGYVLGILMIAIIIILGAGITFGYLYKRGRDLKKQHEQRVYEREMQRINLPLSAFSNPTCELVDENTIVITAEHEATPVQEDMDGEDPLMGQQAGTPGA</sequence>
<dbReference type="PROSITE" id="PS50070">
    <property type="entry name" value="KRINGLE_2"/>
    <property type="match status" value="1"/>
</dbReference>
<feature type="transmembrane region" description="Helical" evidence="6">
    <location>
        <begin position="183"/>
        <end position="206"/>
    </location>
</feature>
<dbReference type="GO" id="GO:0051898">
    <property type="term" value="P:negative regulation of phosphatidylinositol 3-kinase/protein kinase B signal transduction"/>
    <property type="evidence" value="ECO:0007669"/>
    <property type="project" value="TreeGrafter"/>
</dbReference>
<dbReference type="PANTHER" id="PTHR24261:SF16">
    <property type="entry name" value="PHOSPHOINOSITIDE-3-KINASE-INTERACTING PROTEIN 1"/>
    <property type="match status" value="1"/>
</dbReference>
<evidence type="ECO:0000256" key="5">
    <source>
        <dbReference type="SAM" id="MobiDB-lite"/>
    </source>
</evidence>
<keyword evidence="9" id="KW-0418">Kinase</keyword>
<evidence type="ECO:0000313" key="10">
    <source>
        <dbReference type="Proteomes" id="UP000324091"/>
    </source>
</evidence>
<evidence type="ECO:0000256" key="2">
    <source>
        <dbReference type="ARBA" id="ARBA00022729"/>
    </source>
</evidence>
<dbReference type="PANTHER" id="PTHR24261">
    <property type="entry name" value="PLASMINOGEN-RELATED"/>
    <property type="match status" value="1"/>
</dbReference>
<feature type="disulfide bond" evidence="4">
    <location>
        <begin position="59"/>
        <end position="98"/>
    </location>
</feature>
<name>A0A5C6MZG7_9TELE</name>
<keyword evidence="10" id="KW-1185">Reference proteome</keyword>
<keyword evidence="9" id="KW-0808">Transferase</keyword>
<evidence type="ECO:0000313" key="9">
    <source>
        <dbReference type="EMBL" id="TWW60416.1"/>
    </source>
</evidence>
<dbReference type="Gene3D" id="2.40.20.10">
    <property type="entry name" value="Plasminogen Kringle 4"/>
    <property type="match status" value="1"/>
</dbReference>
<proteinExistence type="predicted"/>
<evidence type="ECO:0000256" key="1">
    <source>
        <dbReference type="ARBA" id="ARBA00022572"/>
    </source>
</evidence>
<keyword evidence="6" id="KW-0812">Transmembrane</keyword>
<keyword evidence="3 4" id="KW-1015">Disulfide bond</keyword>
<dbReference type="GO" id="GO:0004175">
    <property type="term" value="F:endopeptidase activity"/>
    <property type="evidence" value="ECO:0007669"/>
    <property type="project" value="TreeGrafter"/>
</dbReference>
<feature type="compositionally biased region" description="Polar residues" evidence="5">
    <location>
        <begin position="137"/>
        <end position="153"/>
    </location>
</feature>
<evidence type="ECO:0000256" key="7">
    <source>
        <dbReference type="SAM" id="SignalP"/>
    </source>
</evidence>
<dbReference type="SMART" id="SM00130">
    <property type="entry name" value="KR"/>
    <property type="match status" value="1"/>
</dbReference>
<feature type="domain" description="Kringle" evidence="8">
    <location>
        <begin position="37"/>
        <end position="117"/>
    </location>
</feature>
<reference evidence="9 10" key="1">
    <citation type="submission" date="2019-04" db="EMBL/GenBank/DDBJ databases">
        <title>Chromosome genome assembly for Takifugu flavidus.</title>
        <authorList>
            <person name="Xiao S."/>
        </authorList>
    </citation>
    <scope>NUCLEOTIDE SEQUENCE [LARGE SCALE GENOMIC DNA]</scope>
    <source>
        <strain evidence="9">HTHZ2018</strain>
        <tissue evidence="9">Muscle</tissue>
    </source>
</reference>
<dbReference type="Pfam" id="PF00051">
    <property type="entry name" value="Kringle"/>
    <property type="match status" value="1"/>
</dbReference>
<dbReference type="InterPro" id="IPR000001">
    <property type="entry name" value="Kringle"/>
</dbReference>
<dbReference type="GO" id="GO:0016301">
    <property type="term" value="F:kinase activity"/>
    <property type="evidence" value="ECO:0007669"/>
    <property type="project" value="UniProtKB-KW"/>
</dbReference>
<evidence type="ECO:0000259" key="8">
    <source>
        <dbReference type="PROSITE" id="PS50070"/>
    </source>
</evidence>